<protein>
    <submittedName>
        <fullName evidence="2">Uncharacterized protein</fullName>
    </submittedName>
</protein>
<organism evidence="2 3">
    <name type="scientific">Puccinia coronata f. sp. avenae</name>
    <dbReference type="NCBI Taxonomy" id="200324"/>
    <lineage>
        <taxon>Eukaryota</taxon>
        <taxon>Fungi</taxon>
        <taxon>Dikarya</taxon>
        <taxon>Basidiomycota</taxon>
        <taxon>Pucciniomycotina</taxon>
        <taxon>Pucciniomycetes</taxon>
        <taxon>Pucciniales</taxon>
        <taxon>Pucciniaceae</taxon>
        <taxon>Puccinia</taxon>
    </lineage>
</organism>
<gene>
    <name evidence="2" type="ORF">PCASD_16383</name>
</gene>
<name>A0A2N5SW34_9BASI</name>
<comment type="caution">
    <text evidence="2">The sequence shown here is derived from an EMBL/GenBank/DDBJ whole genome shotgun (WGS) entry which is preliminary data.</text>
</comment>
<evidence type="ECO:0000313" key="2">
    <source>
        <dbReference type="EMBL" id="PLW17449.1"/>
    </source>
</evidence>
<evidence type="ECO:0000256" key="1">
    <source>
        <dbReference type="SAM" id="MobiDB-lite"/>
    </source>
</evidence>
<feature type="compositionally biased region" description="Basic and acidic residues" evidence="1">
    <location>
        <begin position="134"/>
        <end position="144"/>
    </location>
</feature>
<dbReference type="Proteomes" id="UP000235392">
    <property type="component" value="Unassembled WGS sequence"/>
</dbReference>
<dbReference type="AlphaFoldDB" id="A0A2N5SW34"/>
<feature type="region of interest" description="Disordered" evidence="1">
    <location>
        <begin position="57"/>
        <end position="82"/>
    </location>
</feature>
<sequence length="144" mass="15725">MRSGTSRRLGWSSAETTFKTSITNWDSQLSLAQSKSIFLEIKLEAILIPNIQIPTKRNASFATPSSSKPPANKKPKNSHKSVAWIDHLSAAEIISKDRPDSNLIDGPACSHSQKPCHRSHPIGVDGSNNRGLKVSKEALNKNGR</sequence>
<feature type="non-terminal residue" evidence="2">
    <location>
        <position position="144"/>
    </location>
</feature>
<evidence type="ECO:0000313" key="3">
    <source>
        <dbReference type="Proteomes" id="UP000235392"/>
    </source>
</evidence>
<accession>A0A2N5SW34</accession>
<reference evidence="2 3" key="1">
    <citation type="submission" date="2017-11" db="EMBL/GenBank/DDBJ databases">
        <title>De novo assembly and phasing of dikaryotic genomes from two isolates of Puccinia coronata f. sp. avenae, the causal agent of oat crown rust.</title>
        <authorList>
            <person name="Miller M.E."/>
            <person name="Zhang Y."/>
            <person name="Omidvar V."/>
            <person name="Sperschneider J."/>
            <person name="Schwessinger B."/>
            <person name="Raley C."/>
            <person name="Palmer J.M."/>
            <person name="Garnica D."/>
            <person name="Upadhyaya N."/>
            <person name="Rathjen J."/>
            <person name="Taylor J.M."/>
            <person name="Park R.F."/>
            <person name="Dodds P.N."/>
            <person name="Hirsch C.D."/>
            <person name="Kianian S.F."/>
            <person name="Figueroa M."/>
        </authorList>
    </citation>
    <scope>NUCLEOTIDE SEQUENCE [LARGE SCALE GENOMIC DNA]</scope>
    <source>
        <strain evidence="2">12SD80</strain>
    </source>
</reference>
<proteinExistence type="predicted"/>
<dbReference type="EMBL" id="PGCI01000751">
    <property type="protein sequence ID" value="PLW17449.1"/>
    <property type="molecule type" value="Genomic_DNA"/>
</dbReference>
<feature type="region of interest" description="Disordered" evidence="1">
    <location>
        <begin position="96"/>
        <end position="144"/>
    </location>
</feature>